<proteinExistence type="inferred from homology"/>
<dbReference type="GO" id="GO:0016020">
    <property type="term" value="C:membrane"/>
    <property type="evidence" value="ECO:0007669"/>
    <property type="project" value="UniProtKB-SubCell"/>
</dbReference>
<protein>
    <recommendedName>
        <fullName evidence="8">Serine incorporator</fullName>
    </recommendedName>
</protein>
<evidence type="ECO:0008006" key="8">
    <source>
        <dbReference type="Google" id="ProtNLM"/>
    </source>
</evidence>
<evidence type="ECO:0000256" key="5">
    <source>
        <dbReference type="ARBA" id="ARBA00023136"/>
    </source>
</evidence>
<evidence type="ECO:0000256" key="4">
    <source>
        <dbReference type="ARBA" id="ARBA00022989"/>
    </source>
</evidence>
<feature type="transmembrane region" description="Helical" evidence="6">
    <location>
        <begin position="209"/>
        <end position="229"/>
    </location>
</feature>
<keyword evidence="4 6" id="KW-1133">Transmembrane helix</keyword>
<dbReference type="PANTHER" id="PTHR10383:SF9">
    <property type="entry name" value="SERINE INCORPORATOR, ISOFORM F"/>
    <property type="match status" value="1"/>
</dbReference>
<dbReference type="PANTHER" id="PTHR10383">
    <property type="entry name" value="SERINE INCORPORATOR"/>
    <property type="match status" value="1"/>
</dbReference>
<dbReference type="InterPro" id="IPR005016">
    <property type="entry name" value="TDE1/TMS"/>
</dbReference>
<reference evidence="7" key="1">
    <citation type="submission" date="2021-01" db="EMBL/GenBank/DDBJ databases">
        <authorList>
            <person name="Corre E."/>
            <person name="Pelletier E."/>
            <person name="Niang G."/>
            <person name="Scheremetjew M."/>
            <person name="Finn R."/>
            <person name="Kale V."/>
            <person name="Holt S."/>
            <person name="Cochrane G."/>
            <person name="Meng A."/>
            <person name="Brown T."/>
            <person name="Cohen L."/>
        </authorList>
    </citation>
    <scope>NUCLEOTIDE SEQUENCE</scope>
    <source>
        <strain evidence="7">Clade-D-RCC2572</strain>
    </source>
</reference>
<name>A0A6U0FGE6_9CHLO</name>
<keyword evidence="3 6" id="KW-0812">Transmembrane</keyword>
<comment type="subcellular location">
    <subcellularLocation>
        <location evidence="1">Membrane</location>
        <topology evidence="1">Multi-pass membrane protein</topology>
    </subcellularLocation>
</comment>
<dbReference type="EMBL" id="HBEW01008237">
    <property type="protein sequence ID" value="CAD8588401.1"/>
    <property type="molecule type" value="Transcribed_RNA"/>
</dbReference>
<feature type="transmembrane region" description="Helical" evidence="6">
    <location>
        <begin position="168"/>
        <end position="189"/>
    </location>
</feature>
<gene>
    <name evidence="7" type="ORF">OMED0929_LOCUS6950</name>
</gene>
<organism evidence="7">
    <name type="scientific">Ostreococcus mediterraneus</name>
    <dbReference type="NCBI Taxonomy" id="1486918"/>
    <lineage>
        <taxon>Eukaryota</taxon>
        <taxon>Viridiplantae</taxon>
        <taxon>Chlorophyta</taxon>
        <taxon>Mamiellophyceae</taxon>
        <taxon>Mamiellales</taxon>
        <taxon>Bathycoccaceae</taxon>
        <taxon>Ostreococcus</taxon>
    </lineage>
</organism>
<evidence type="ECO:0000313" key="7">
    <source>
        <dbReference type="EMBL" id="CAD8588401.1"/>
    </source>
</evidence>
<evidence type="ECO:0000256" key="3">
    <source>
        <dbReference type="ARBA" id="ARBA00022692"/>
    </source>
</evidence>
<accession>A0A6U0FGE6</accession>
<dbReference type="Pfam" id="PF03348">
    <property type="entry name" value="Serinc"/>
    <property type="match status" value="1"/>
</dbReference>
<comment type="similarity">
    <text evidence="2">Belongs to the TDE1 family.</text>
</comment>
<evidence type="ECO:0000256" key="2">
    <source>
        <dbReference type="ARBA" id="ARBA00006665"/>
    </source>
</evidence>
<evidence type="ECO:0000256" key="6">
    <source>
        <dbReference type="SAM" id="Phobius"/>
    </source>
</evidence>
<keyword evidence="5 6" id="KW-0472">Membrane</keyword>
<evidence type="ECO:0000256" key="1">
    <source>
        <dbReference type="ARBA" id="ARBA00004141"/>
    </source>
</evidence>
<sequence>MYACAIALFVRMYEWYAPSRDCHRNTAMITSAAALCVVITLTTFHPRAREGCLLPSAVVTLYCAYLCYSALSSEPSTYTCRPESIIDANEALRKPANTVATVFTLISVIYAAVRAGESNFWNMDPDESATELAETLRDDDEELGADSDEDEDDGDNARGAPIKYSYSFFHTIFALAAMYTAMLLTGWGTRHKDDSEAVGSGWASVAVKFGSVWVTGGMYLWALIAPALFPDREF</sequence>
<dbReference type="AlphaFoldDB" id="A0A6U0FGE6"/>